<dbReference type="GeneID" id="73344303"/>
<accession>A0A9Q8SY27</accession>
<dbReference type="KEGG" id="clup:CLUP02_10317"/>
<evidence type="ECO:0000313" key="2">
    <source>
        <dbReference type="EMBL" id="UQC84821.1"/>
    </source>
</evidence>
<feature type="region of interest" description="Disordered" evidence="1">
    <location>
        <begin position="266"/>
        <end position="286"/>
    </location>
</feature>
<name>A0A9Q8SY27_9PEZI</name>
<dbReference type="RefSeq" id="XP_049146438.1">
    <property type="nucleotide sequence ID" value="XM_049289293.1"/>
</dbReference>
<evidence type="ECO:0000256" key="1">
    <source>
        <dbReference type="SAM" id="MobiDB-lite"/>
    </source>
</evidence>
<sequence>MGTPSTNLLFAAYCKVPTLPSSVLGEYRDQLDQGSKVPRKRCTVRTTVDPPSTLHTRHFPSFHHLASRYEVLPTNQTTPEPELTHLHRLTHSPRLDNTICGISLPPSPSSDIGRGSHPDDPDGCNCRLQSIICCLPPQCLVKQASYAVATQLGSGSPSSMGHGSWTVDHGCRPSSINVVRQYNRVRASQPDNPPVVRYEPARHDTDNPILDKLDLLNPASYKPPVKLQFAWYGSTILFVPSTSHRPSSGTFGIRIPYNFGPAARTSVGPCSSTPRQKHHDCRLSPPRQRDDIITGELIAPEGRQRGPVCSLPNPRCVSNIVPAAPACLRTEYSQAEAKSSGPCDIFGGRHNGGILLSTRKFRILRHWIRNFETDNENVRIFVLAFASRSRLRERYLWNRGLGAITSNLRISTCRSPAESAQAFSNAVPGTTVHHRIARRAHTLPRPLGNAGHILVSGGPTATPRGEDGRRRHSRSHTYRALTLRCACSGSPQDGISCVLLALHKFGFGLSPADSPIGYTERGKHISQFASTMPAHLILVCHAAALDANLGHCSQSAPAAVKEATLRAAKPSSKSFLI</sequence>
<proteinExistence type="predicted"/>
<dbReference type="AlphaFoldDB" id="A0A9Q8SY27"/>
<gene>
    <name evidence="2" type="ORF">CLUP02_10317</name>
</gene>
<protein>
    <submittedName>
        <fullName evidence="2">Uncharacterized protein</fullName>
    </submittedName>
</protein>
<dbReference type="EMBL" id="CP019477">
    <property type="protein sequence ID" value="UQC84821.1"/>
    <property type="molecule type" value="Genomic_DNA"/>
</dbReference>
<feature type="region of interest" description="Disordered" evidence="1">
    <location>
        <begin position="454"/>
        <end position="473"/>
    </location>
</feature>
<organism evidence="2 3">
    <name type="scientific">Colletotrichum lupini</name>
    <dbReference type="NCBI Taxonomy" id="145971"/>
    <lineage>
        <taxon>Eukaryota</taxon>
        <taxon>Fungi</taxon>
        <taxon>Dikarya</taxon>
        <taxon>Ascomycota</taxon>
        <taxon>Pezizomycotina</taxon>
        <taxon>Sordariomycetes</taxon>
        <taxon>Hypocreomycetidae</taxon>
        <taxon>Glomerellales</taxon>
        <taxon>Glomerellaceae</taxon>
        <taxon>Colletotrichum</taxon>
        <taxon>Colletotrichum acutatum species complex</taxon>
    </lineage>
</organism>
<keyword evidence="3" id="KW-1185">Reference proteome</keyword>
<evidence type="ECO:0000313" key="3">
    <source>
        <dbReference type="Proteomes" id="UP000830671"/>
    </source>
</evidence>
<reference evidence="2" key="1">
    <citation type="journal article" date="2021" name="Mol. Plant Microbe Interact.">
        <title>Complete Genome Sequence of the Plant-Pathogenic Fungus Colletotrichum lupini.</title>
        <authorList>
            <person name="Baroncelli R."/>
            <person name="Pensec F."/>
            <person name="Da Lio D."/>
            <person name="Boufleur T."/>
            <person name="Vicente I."/>
            <person name="Sarrocco S."/>
            <person name="Picot A."/>
            <person name="Baraldi E."/>
            <person name="Sukno S."/>
            <person name="Thon M."/>
            <person name="Le Floch G."/>
        </authorList>
    </citation>
    <scope>NUCLEOTIDE SEQUENCE</scope>
    <source>
        <strain evidence="2">IMI 504893</strain>
    </source>
</reference>
<dbReference type="Proteomes" id="UP000830671">
    <property type="component" value="Chromosome 5"/>
</dbReference>